<keyword evidence="1" id="KW-1133">Transmembrane helix</keyword>
<accession>A0A139NF30</accession>
<sequence>MSWILFLSMIMAFLTMIVIFMTKILVKKKKICYNAFKQEMEGRL</sequence>
<gene>
    <name evidence="2" type="ORF">SGODD07_00135</name>
</gene>
<evidence type="ECO:0000313" key="3">
    <source>
        <dbReference type="Proteomes" id="UP000070096"/>
    </source>
</evidence>
<evidence type="ECO:0000256" key="1">
    <source>
        <dbReference type="SAM" id="Phobius"/>
    </source>
</evidence>
<evidence type="ECO:0000313" key="2">
    <source>
        <dbReference type="EMBL" id="KXT74650.1"/>
    </source>
</evidence>
<feature type="transmembrane region" description="Helical" evidence="1">
    <location>
        <begin position="6"/>
        <end position="26"/>
    </location>
</feature>
<keyword evidence="1" id="KW-0472">Membrane</keyword>
<keyword evidence="1" id="KW-0812">Transmembrane</keyword>
<organism evidence="2 3">
    <name type="scientific">Streptococcus gordonii</name>
    <dbReference type="NCBI Taxonomy" id="1302"/>
    <lineage>
        <taxon>Bacteria</taxon>
        <taxon>Bacillati</taxon>
        <taxon>Bacillota</taxon>
        <taxon>Bacilli</taxon>
        <taxon>Lactobacillales</taxon>
        <taxon>Streptococcaceae</taxon>
        <taxon>Streptococcus</taxon>
    </lineage>
</organism>
<comment type="caution">
    <text evidence="2">The sequence shown here is derived from an EMBL/GenBank/DDBJ whole genome shotgun (WGS) entry which is preliminary data.</text>
</comment>
<dbReference type="PATRIC" id="fig|1302.21.peg.155"/>
<name>A0A139NF30_STRGN</name>
<proteinExistence type="predicted"/>
<dbReference type="AlphaFoldDB" id="A0A139NF30"/>
<reference evidence="2 3" key="1">
    <citation type="submission" date="2016-01" db="EMBL/GenBank/DDBJ databases">
        <title>Highly variable Streptococcus oralis are common among viridans streptococci isolated from primates.</title>
        <authorList>
            <person name="Denapaite D."/>
            <person name="Rieger M."/>
            <person name="Koendgen S."/>
            <person name="Brueckner R."/>
            <person name="Ochigava I."/>
            <person name="Kappeler P."/>
            <person name="Maetz-Rensing K."/>
            <person name="Leendertz F."/>
            <person name="Hakenbeck R."/>
        </authorList>
    </citation>
    <scope>NUCLEOTIDE SEQUENCE [LARGE SCALE GENOMIC DNA]</scope>
    <source>
        <strain evidence="2 3">DD07</strain>
    </source>
</reference>
<protein>
    <submittedName>
        <fullName evidence="2">Uncharacterized protein</fullName>
    </submittedName>
</protein>
<dbReference type="EMBL" id="LQRC01000023">
    <property type="protein sequence ID" value="KXT74650.1"/>
    <property type="molecule type" value="Genomic_DNA"/>
</dbReference>
<dbReference type="Proteomes" id="UP000070096">
    <property type="component" value="Unassembled WGS sequence"/>
</dbReference>